<dbReference type="GO" id="GO:0006799">
    <property type="term" value="P:polyphosphate biosynthetic process"/>
    <property type="evidence" value="ECO:0007669"/>
    <property type="project" value="UniProtKB-ARBA"/>
</dbReference>
<dbReference type="Gene3D" id="3.20.100.30">
    <property type="entry name" value="VTC, catalytic tunnel domain"/>
    <property type="match status" value="2"/>
</dbReference>
<dbReference type="InterPro" id="IPR042267">
    <property type="entry name" value="VTC_sf"/>
</dbReference>
<dbReference type="Proteomes" id="UP000218327">
    <property type="component" value="Unassembled WGS sequence"/>
</dbReference>
<sequence length="302" mass="34854">MSYFDSDKDQIAACDTSYDVSQGIVLKKRVHAGNLDSGAHDPIGQQVESLLDGFAHHGLKDTEAQSLMSRFDTKYLVHTSRLNELLQSLKQDYSVLSIDNKQLMRYENEYLDTENFSFYNDHHNKRLNRTKVRCRRYVDSDTSFIEIKAKNNKGRTVKNRKQLNGSDELAQIAPEMLQQYLPGKYPACQLESVAKITYRRISLQSDSHNERVSIDLCLAATRQDNSRSFEMHDLAIVELKQTRANRESPLFHTLRNMGMYSSPFSKYCISCALLYAELLRTNRFKMLLARLQSRIKFNNTGV</sequence>
<dbReference type="InterPro" id="IPR018966">
    <property type="entry name" value="VTC_domain"/>
</dbReference>
<proteinExistence type="predicted"/>
<dbReference type="AlphaFoldDB" id="A0A2A5ATE5"/>
<dbReference type="CDD" id="cd07750">
    <property type="entry name" value="PolyPPase_VTC_like"/>
    <property type="match status" value="1"/>
</dbReference>
<gene>
    <name evidence="2" type="ORF">COA96_14070</name>
</gene>
<name>A0A2A5ATE5_9GAMM</name>
<reference evidence="3" key="1">
    <citation type="submission" date="2017-08" db="EMBL/GenBank/DDBJ databases">
        <title>A dynamic microbial community with high functional redundancy inhabits the cold, oxic subseafloor aquifer.</title>
        <authorList>
            <person name="Tully B.J."/>
            <person name="Wheat C.G."/>
            <person name="Glazer B.T."/>
            <person name="Huber J.A."/>
        </authorList>
    </citation>
    <scope>NUCLEOTIDE SEQUENCE [LARGE SCALE GENOMIC DNA]</scope>
</reference>
<evidence type="ECO:0000313" key="2">
    <source>
        <dbReference type="EMBL" id="PCJ22567.1"/>
    </source>
</evidence>
<dbReference type="Pfam" id="PF09359">
    <property type="entry name" value="VTC"/>
    <property type="match status" value="1"/>
</dbReference>
<evidence type="ECO:0000313" key="3">
    <source>
        <dbReference type="Proteomes" id="UP000218327"/>
    </source>
</evidence>
<dbReference type="EMBL" id="NVVJ01000057">
    <property type="protein sequence ID" value="PCJ22567.1"/>
    <property type="molecule type" value="Genomic_DNA"/>
</dbReference>
<feature type="domain" description="VTC" evidence="1">
    <location>
        <begin position="70"/>
        <end position="275"/>
    </location>
</feature>
<comment type="caution">
    <text evidence="2">The sequence shown here is derived from an EMBL/GenBank/DDBJ whole genome shotgun (WGS) entry which is preliminary data.</text>
</comment>
<accession>A0A2A5ATE5</accession>
<protein>
    <submittedName>
        <fullName evidence="2">Transporter</fullName>
    </submittedName>
</protein>
<organism evidence="2 3">
    <name type="scientific">SAR86 cluster bacterium</name>
    <dbReference type="NCBI Taxonomy" id="2030880"/>
    <lineage>
        <taxon>Bacteria</taxon>
        <taxon>Pseudomonadati</taxon>
        <taxon>Pseudomonadota</taxon>
        <taxon>Gammaproteobacteria</taxon>
        <taxon>SAR86 cluster</taxon>
    </lineage>
</organism>
<evidence type="ECO:0000259" key="1">
    <source>
        <dbReference type="Pfam" id="PF09359"/>
    </source>
</evidence>